<accession>A0A220UCQ3</accession>
<evidence type="ECO:0000256" key="2">
    <source>
        <dbReference type="ARBA" id="ARBA00022695"/>
    </source>
</evidence>
<dbReference type="OrthoDB" id="9802794at2"/>
<dbReference type="InterPro" id="IPR014729">
    <property type="entry name" value="Rossmann-like_a/b/a_fold"/>
</dbReference>
<dbReference type="InterPro" id="IPR050385">
    <property type="entry name" value="Archaeal_FAD_synthase"/>
</dbReference>
<organism evidence="4 5">
    <name type="scientific">Brachybacterium avium</name>
    <dbReference type="NCBI Taxonomy" id="2017485"/>
    <lineage>
        <taxon>Bacteria</taxon>
        <taxon>Bacillati</taxon>
        <taxon>Actinomycetota</taxon>
        <taxon>Actinomycetes</taxon>
        <taxon>Micrococcales</taxon>
        <taxon>Dermabacteraceae</taxon>
        <taxon>Brachybacterium</taxon>
    </lineage>
</organism>
<protein>
    <submittedName>
        <fullName evidence="4">Cytidyltransferase</fullName>
    </submittedName>
</protein>
<dbReference type="InterPro" id="IPR004821">
    <property type="entry name" value="Cyt_trans-like"/>
</dbReference>
<dbReference type="Proteomes" id="UP000198398">
    <property type="component" value="Chromosome"/>
</dbReference>
<proteinExistence type="predicted"/>
<keyword evidence="5" id="KW-1185">Reference proteome</keyword>
<name>A0A220UCQ3_9MICO</name>
<evidence type="ECO:0000313" key="5">
    <source>
        <dbReference type="Proteomes" id="UP000198398"/>
    </source>
</evidence>
<reference evidence="5" key="1">
    <citation type="submission" date="2017-07" db="EMBL/GenBank/DDBJ databases">
        <title>Brachybacterium sp. VR2415.</title>
        <authorList>
            <person name="Tak E.J."/>
            <person name="Bae J.-W."/>
        </authorList>
    </citation>
    <scope>NUCLEOTIDE SEQUENCE [LARGE SCALE GENOMIC DNA]</scope>
    <source>
        <strain evidence="5">VR2415</strain>
    </source>
</reference>
<dbReference type="EMBL" id="CP022316">
    <property type="protein sequence ID" value="ASK66004.1"/>
    <property type="molecule type" value="Genomic_DNA"/>
</dbReference>
<evidence type="ECO:0000256" key="1">
    <source>
        <dbReference type="ARBA" id="ARBA00022679"/>
    </source>
</evidence>
<dbReference type="Pfam" id="PF01467">
    <property type="entry name" value="CTP_transf_like"/>
    <property type="match status" value="1"/>
</dbReference>
<dbReference type="GO" id="GO:0016779">
    <property type="term" value="F:nucleotidyltransferase activity"/>
    <property type="evidence" value="ECO:0007669"/>
    <property type="project" value="UniProtKB-KW"/>
</dbReference>
<gene>
    <name evidence="4" type="ORF">CFK39_09445</name>
</gene>
<feature type="domain" description="Cytidyltransferase-like" evidence="3">
    <location>
        <begin position="6"/>
        <end position="131"/>
    </location>
</feature>
<dbReference type="PANTHER" id="PTHR43793:SF1">
    <property type="entry name" value="FAD SYNTHASE"/>
    <property type="match status" value="1"/>
</dbReference>
<dbReference type="NCBIfam" id="TIGR00125">
    <property type="entry name" value="cyt_tran_rel"/>
    <property type="match status" value="1"/>
</dbReference>
<keyword evidence="2" id="KW-0548">Nucleotidyltransferase</keyword>
<dbReference type="Gene3D" id="3.40.50.620">
    <property type="entry name" value="HUPs"/>
    <property type="match status" value="1"/>
</dbReference>
<dbReference type="KEGG" id="brv:CFK39_09445"/>
<dbReference type="SUPFAM" id="SSF52374">
    <property type="entry name" value="Nucleotidylyl transferase"/>
    <property type="match status" value="1"/>
</dbReference>
<dbReference type="AlphaFoldDB" id="A0A220UCQ3"/>
<evidence type="ECO:0000313" key="4">
    <source>
        <dbReference type="EMBL" id="ASK66004.1"/>
    </source>
</evidence>
<sequence length="154" mass="17119">MRIGYAAGAFDLFHVGHLNLLRRARQQCDVLIAGVVSDEMLREVKGIEPVIPTEERAAIVRSLRFVDQVHIETSPSKLDAWREVRFTHFFKGDDWRGTPKGLLLEEQFAEVGVEITYLPYTMHTSSTALRRALAAITATSEATAPASLQSSGVH</sequence>
<keyword evidence="1 4" id="KW-0808">Transferase</keyword>
<dbReference type="PANTHER" id="PTHR43793">
    <property type="entry name" value="FAD SYNTHASE"/>
    <property type="match status" value="1"/>
</dbReference>
<evidence type="ECO:0000259" key="3">
    <source>
        <dbReference type="Pfam" id="PF01467"/>
    </source>
</evidence>
<dbReference type="RefSeq" id="WP_089065245.1">
    <property type="nucleotide sequence ID" value="NZ_CP022316.1"/>
</dbReference>